<evidence type="ECO:0000259" key="2">
    <source>
        <dbReference type="PROSITE" id="PS50076"/>
    </source>
</evidence>
<name>A0A8J2SUI3_9STRA</name>
<dbReference type="Proteomes" id="UP000789595">
    <property type="component" value="Unassembled WGS sequence"/>
</dbReference>
<comment type="caution">
    <text evidence="3">The sequence shown here is derived from an EMBL/GenBank/DDBJ whole genome shotgun (WGS) entry which is preliminary data.</text>
</comment>
<dbReference type="GO" id="GO:0005789">
    <property type="term" value="C:endoplasmic reticulum membrane"/>
    <property type="evidence" value="ECO:0007669"/>
    <property type="project" value="TreeGrafter"/>
</dbReference>
<feature type="compositionally biased region" description="Basic and acidic residues" evidence="1">
    <location>
        <begin position="173"/>
        <end position="221"/>
    </location>
</feature>
<dbReference type="GO" id="GO:0071218">
    <property type="term" value="P:cellular response to misfolded protein"/>
    <property type="evidence" value="ECO:0007669"/>
    <property type="project" value="TreeGrafter"/>
</dbReference>
<dbReference type="PROSITE" id="PS50076">
    <property type="entry name" value="DNAJ_2"/>
    <property type="match status" value="1"/>
</dbReference>
<feature type="compositionally biased region" description="Basic and acidic residues" evidence="1">
    <location>
        <begin position="130"/>
        <end position="145"/>
    </location>
</feature>
<feature type="compositionally biased region" description="Basic and acidic residues" evidence="1">
    <location>
        <begin position="231"/>
        <end position="250"/>
    </location>
</feature>
<dbReference type="OrthoDB" id="1690618at2759"/>
<dbReference type="PRINTS" id="PR00625">
    <property type="entry name" value="JDOMAIN"/>
</dbReference>
<dbReference type="SUPFAM" id="SSF46565">
    <property type="entry name" value="Chaperone J-domain"/>
    <property type="match status" value="1"/>
</dbReference>
<dbReference type="CDD" id="cd06257">
    <property type="entry name" value="DnaJ"/>
    <property type="match status" value="1"/>
</dbReference>
<accession>A0A8J2SUI3</accession>
<feature type="domain" description="J" evidence="2">
    <location>
        <begin position="15"/>
        <end position="79"/>
    </location>
</feature>
<reference evidence="3" key="1">
    <citation type="submission" date="2021-11" db="EMBL/GenBank/DDBJ databases">
        <authorList>
            <consortium name="Genoscope - CEA"/>
            <person name="William W."/>
        </authorList>
    </citation>
    <scope>NUCLEOTIDE SEQUENCE</scope>
</reference>
<organism evidence="3 4">
    <name type="scientific">Pelagomonas calceolata</name>
    <dbReference type="NCBI Taxonomy" id="35677"/>
    <lineage>
        <taxon>Eukaryota</taxon>
        <taxon>Sar</taxon>
        <taxon>Stramenopiles</taxon>
        <taxon>Ochrophyta</taxon>
        <taxon>Pelagophyceae</taxon>
        <taxon>Pelagomonadales</taxon>
        <taxon>Pelagomonadaceae</taxon>
        <taxon>Pelagomonas</taxon>
    </lineage>
</organism>
<dbReference type="SMART" id="SM00271">
    <property type="entry name" value="DnaJ"/>
    <property type="match status" value="1"/>
</dbReference>
<dbReference type="InterPro" id="IPR001623">
    <property type="entry name" value="DnaJ_domain"/>
</dbReference>
<dbReference type="InterPro" id="IPR036869">
    <property type="entry name" value="J_dom_sf"/>
</dbReference>
<dbReference type="Pfam" id="PF00226">
    <property type="entry name" value="DnaJ"/>
    <property type="match status" value="1"/>
</dbReference>
<proteinExistence type="predicted"/>
<gene>
    <name evidence="3" type="ORF">PECAL_4P02720</name>
</gene>
<dbReference type="InterPro" id="IPR051100">
    <property type="entry name" value="DnaJ_subfamily_B/C"/>
</dbReference>
<evidence type="ECO:0000313" key="3">
    <source>
        <dbReference type="EMBL" id="CAH0373099.1"/>
    </source>
</evidence>
<evidence type="ECO:0000313" key="4">
    <source>
        <dbReference type="Proteomes" id="UP000789595"/>
    </source>
</evidence>
<protein>
    <recommendedName>
        <fullName evidence="2">J domain-containing protein</fullName>
    </recommendedName>
</protein>
<dbReference type="Gene3D" id="1.10.287.110">
    <property type="entry name" value="DnaJ domain"/>
    <property type="match status" value="1"/>
</dbReference>
<dbReference type="AlphaFoldDB" id="A0A8J2SUI3"/>
<keyword evidence="4" id="KW-1185">Reference proteome</keyword>
<feature type="region of interest" description="Disordered" evidence="1">
    <location>
        <begin position="317"/>
        <end position="337"/>
    </location>
</feature>
<sequence length="456" mass="51124">MADLDVFLTEAPGKSLYALLGVPHTSTIAELKKAYRRLCLWCHPDKTPHPRAADAFLLVCSAFELLSDPARRKAYDASLRPAIPKPAFAKPRVYEPAFARTQAGAFSPNAGRGSRWTDEAWRDAGNWPYDQRRPAAYDAGNDQRRPAAPSEPRVRPRSAPAKPRPRSAGVEQAQRRSRERAAAAREQREAMEREAQARREEAERRRQAGTDEAQRARETARRRAAATAQKRAAEARKKYAEASAKTRVDVRPASARRPAKTKTENEDTWKSIMRDLAAPEHSKRRALAHAKLRKELDRHKAEWDKFERDFQKSDATRMPLPSLDREPPVTAPDVNVRAPADDDVDVRAVQRGGPFVVRHRTEPKDLYAWVSHDAMRLQWRALDMGAADGAPCGFAALDAVDSVRVRHRKGVPVICVKEPGRKLFLELAPESDLSAATWASTLTHLVRLARESSAFS</sequence>
<evidence type="ECO:0000256" key="1">
    <source>
        <dbReference type="SAM" id="MobiDB-lite"/>
    </source>
</evidence>
<feature type="compositionally biased region" description="Low complexity" evidence="1">
    <location>
        <begin position="157"/>
        <end position="172"/>
    </location>
</feature>
<dbReference type="EMBL" id="CAKKNE010000004">
    <property type="protein sequence ID" value="CAH0373099.1"/>
    <property type="molecule type" value="Genomic_DNA"/>
</dbReference>
<feature type="region of interest" description="Disordered" evidence="1">
    <location>
        <begin position="125"/>
        <end position="267"/>
    </location>
</feature>
<dbReference type="PANTHER" id="PTHR43908">
    <property type="entry name" value="AT29763P-RELATED"/>
    <property type="match status" value="1"/>
</dbReference>
<dbReference type="GO" id="GO:0030544">
    <property type="term" value="F:Hsp70 protein binding"/>
    <property type="evidence" value="ECO:0007669"/>
    <property type="project" value="TreeGrafter"/>
</dbReference>
<dbReference type="PANTHER" id="PTHR43908:SF3">
    <property type="entry name" value="AT29763P-RELATED"/>
    <property type="match status" value="1"/>
</dbReference>